<dbReference type="OrthoDB" id="9769193at2"/>
<dbReference type="PANTHER" id="PTHR30036">
    <property type="entry name" value="D-XYLOSE-BINDING PERIPLASMIC PROTEIN"/>
    <property type="match status" value="1"/>
</dbReference>
<keyword evidence="3" id="KW-0762">Sugar transport</keyword>
<evidence type="ECO:0000256" key="7">
    <source>
        <dbReference type="ARBA" id="ARBA00022837"/>
    </source>
</evidence>
<evidence type="ECO:0000313" key="13">
    <source>
        <dbReference type="Proteomes" id="UP000032737"/>
    </source>
</evidence>
<evidence type="ECO:0000256" key="2">
    <source>
        <dbReference type="ARBA" id="ARBA00022448"/>
    </source>
</evidence>
<dbReference type="PROSITE" id="PS51257">
    <property type="entry name" value="PROKAR_LIPOPROTEIN"/>
    <property type="match status" value="1"/>
</dbReference>
<protein>
    <recommendedName>
        <fullName evidence="9">D-galactose/methyl-galactoside binding periplasmic protein MglB</fullName>
    </recommendedName>
</protein>
<evidence type="ECO:0000256" key="5">
    <source>
        <dbReference type="ARBA" id="ARBA00022729"/>
    </source>
</evidence>
<dbReference type="InterPro" id="IPR025997">
    <property type="entry name" value="SBP_2_dom"/>
</dbReference>
<reference evidence="12 13" key="1">
    <citation type="journal article" date="2013" name="J. Mol. Microbiol. Biotechnol.">
        <title>Analysis of the Complete Genomes of Acholeplasma brassicae , A. palmae and A. laidlawii and Their Comparison to the Obligate Parasites from ' Candidatus Phytoplasma'.</title>
        <authorList>
            <person name="Kube M."/>
            <person name="Siewert C."/>
            <person name="Migdoll A.M."/>
            <person name="Duduk B."/>
            <person name="Holz S."/>
            <person name="Rabus R."/>
            <person name="Seemuller E."/>
            <person name="Mitrovic J."/>
            <person name="Muller I."/>
            <person name="Buttner C."/>
            <person name="Reinhardt R."/>
        </authorList>
    </citation>
    <scope>NUCLEOTIDE SEQUENCE [LARGE SCALE GENOMIC DNA]</scope>
    <source>
        <strain evidence="13">0502</strain>
    </source>
</reference>
<evidence type="ECO:0000256" key="3">
    <source>
        <dbReference type="ARBA" id="ARBA00022597"/>
    </source>
</evidence>
<sequence>MKRIFALMVTLLLAVTMFACEEDGEFKVDIFIYKYSDTYITSVRNAMDAELKGIDVNYTFHDADGSQETQNTQIDGAIANGTDLIVVNIVETESGNVVIQKAKNAKIPVIFFNREVSDAVVNSYDDAAFIGTDPDEAGYMQGEMIADLLLADGAWEKYDLNNDGKINYIMLRADLDNPEANGRTKYSTQEANRLLVAASKPELVQIGTDQMAGWDLATAKTMTDALLTSNPYTGDQPIELVIANNDDMALGAIQSLNGVGYNTGSDATKYVLVVGVDATATAVDAIQGGKMAGSIKQDGVAMAKAIVKFIENVSLDKDFNEGTDYTFETGADKVRIPYAKYTGE</sequence>
<dbReference type="Pfam" id="PF13407">
    <property type="entry name" value="Peripla_BP_4"/>
    <property type="match status" value="1"/>
</dbReference>
<name>U4KQW0_9MOLU</name>
<comment type="subunit">
    <text evidence="8">The ABC transporter complex is composed of one ATP-binding protein (MglA), two transmembrane proteins (MglC) and a solute-binding protein (MglB).</text>
</comment>
<proteinExistence type="predicted"/>
<evidence type="ECO:0000256" key="9">
    <source>
        <dbReference type="ARBA" id="ARBA00034344"/>
    </source>
</evidence>
<dbReference type="EMBL" id="FO681348">
    <property type="protein sequence ID" value="CCV65198.1"/>
    <property type="molecule type" value="Genomic_DNA"/>
</dbReference>
<dbReference type="PANTHER" id="PTHR30036:SF2">
    <property type="entry name" value="D-GALACTOSE_METHYL-GALACTOSIDE BINDING PERIPLASMIC PROTEIN MGLB"/>
    <property type="match status" value="1"/>
</dbReference>
<dbReference type="InterPro" id="IPR044085">
    <property type="entry name" value="MglB-like_PBP1"/>
</dbReference>
<keyword evidence="6" id="KW-0574">Periplasm</keyword>
<accession>U4KQW0</accession>
<feature type="chain" id="PRO_5004651327" description="D-galactose/methyl-galactoside binding periplasmic protein MglB" evidence="10">
    <location>
        <begin position="22"/>
        <end position="344"/>
    </location>
</feature>
<dbReference type="Proteomes" id="UP000032737">
    <property type="component" value="Chromosome"/>
</dbReference>
<dbReference type="Gene3D" id="3.40.50.2300">
    <property type="match status" value="2"/>
</dbReference>
<keyword evidence="2" id="KW-0813">Transport</keyword>
<comment type="subcellular location">
    <subcellularLocation>
        <location evidence="1">Cell envelope</location>
    </subcellularLocation>
</comment>
<evidence type="ECO:0000256" key="8">
    <source>
        <dbReference type="ARBA" id="ARBA00034323"/>
    </source>
</evidence>
<dbReference type="InterPro" id="IPR050555">
    <property type="entry name" value="Bact_Solute-Bind_Prot2"/>
</dbReference>
<organism evidence="12 13">
    <name type="scientific">Acholeplasma brassicae</name>
    <dbReference type="NCBI Taxonomy" id="61635"/>
    <lineage>
        <taxon>Bacteria</taxon>
        <taxon>Bacillati</taxon>
        <taxon>Mycoplasmatota</taxon>
        <taxon>Mollicutes</taxon>
        <taxon>Acholeplasmatales</taxon>
        <taxon>Acholeplasmataceae</taxon>
        <taxon>Acholeplasma</taxon>
    </lineage>
</organism>
<dbReference type="RefSeq" id="WP_030004060.1">
    <property type="nucleotide sequence ID" value="NC_022549.1"/>
</dbReference>
<keyword evidence="13" id="KW-1185">Reference proteome</keyword>
<dbReference type="GO" id="GO:0030288">
    <property type="term" value="C:outer membrane-bounded periplasmic space"/>
    <property type="evidence" value="ECO:0007669"/>
    <property type="project" value="TreeGrafter"/>
</dbReference>
<dbReference type="GO" id="GO:0030246">
    <property type="term" value="F:carbohydrate binding"/>
    <property type="evidence" value="ECO:0007669"/>
    <property type="project" value="InterPro"/>
</dbReference>
<keyword evidence="4" id="KW-0479">Metal-binding</keyword>
<keyword evidence="7" id="KW-0106">Calcium</keyword>
<dbReference type="AlphaFoldDB" id="U4KQW0"/>
<dbReference type="STRING" id="61635.BN85301770"/>
<evidence type="ECO:0000256" key="10">
    <source>
        <dbReference type="SAM" id="SignalP"/>
    </source>
</evidence>
<dbReference type="SUPFAM" id="SSF53822">
    <property type="entry name" value="Periplasmic binding protein-like I"/>
    <property type="match status" value="1"/>
</dbReference>
<dbReference type="GO" id="GO:0046872">
    <property type="term" value="F:metal ion binding"/>
    <property type="evidence" value="ECO:0007669"/>
    <property type="project" value="UniProtKB-KW"/>
</dbReference>
<dbReference type="KEGG" id="abra:BN85301770"/>
<evidence type="ECO:0000256" key="4">
    <source>
        <dbReference type="ARBA" id="ARBA00022723"/>
    </source>
</evidence>
<feature type="signal peptide" evidence="10">
    <location>
        <begin position="1"/>
        <end position="21"/>
    </location>
</feature>
<dbReference type="InterPro" id="IPR028082">
    <property type="entry name" value="Peripla_BP_I"/>
</dbReference>
<dbReference type="CDD" id="cd01539">
    <property type="entry name" value="PBP1_GGBP"/>
    <property type="match status" value="1"/>
</dbReference>
<feature type="domain" description="Periplasmic binding protein" evidence="11">
    <location>
        <begin position="31"/>
        <end position="312"/>
    </location>
</feature>
<evidence type="ECO:0000256" key="1">
    <source>
        <dbReference type="ARBA" id="ARBA00004196"/>
    </source>
</evidence>
<dbReference type="HOGENOM" id="CLU_037628_3_1_14"/>
<evidence type="ECO:0000256" key="6">
    <source>
        <dbReference type="ARBA" id="ARBA00022764"/>
    </source>
</evidence>
<keyword evidence="5 10" id="KW-0732">Signal</keyword>
<gene>
    <name evidence="12" type="ORF">BN85301770</name>
</gene>
<evidence type="ECO:0000313" key="12">
    <source>
        <dbReference type="EMBL" id="CCV65198.1"/>
    </source>
</evidence>
<evidence type="ECO:0000259" key="11">
    <source>
        <dbReference type="Pfam" id="PF13407"/>
    </source>
</evidence>